<feature type="region of interest" description="Disordered" evidence="4">
    <location>
        <begin position="105"/>
        <end position="126"/>
    </location>
</feature>
<comment type="caution">
    <text evidence="6">The sequence shown here is derived from an EMBL/GenBank/DDBJ whole genome shotgun (WGS) entry which is preliminary data.</text>
</comment>
<organism evidence="6 7">
    <name type="scientific">Kineosporia succinea</name>
    <dbReference type="NCBI Taxonomy" id="84632"/>
    <lineage>
        <taxon>Bacteria</taxon>
        <taxon>Bacillati</taxon>
        <taxon>Actinomycetota</taxon>
        <taxon>Actinomycetes</taxon>
        <taxon>Kineosporiales</taxon>
        <taxon>Kineosporiaceae</taxon>
        <taxon>Kineosporia</taxon>
    </lineage>
</organism>
<accession>A0ABT9P3W7</accession>
<dbReference type="InterPro" id="IPR036390">
    <property type="entry name" value="WH_DNA-bd_sf"/>
</dbReference>
<proteinExistence type="predicted"/>
<evidence type="ECO:0000313" key="6">
    <source>
        <dbReference type="EMBL" id="MDP9827251.1"/>
    </source>
</evidence>
<feature type="domain" description="HTH arsR-type" evidence="5">
    <location>
        <begin position="1"/>
        <end position="92"/>
    </location>
</feature>
<dbReference type="Gene3D" id="1.10.10.10">
    <property type="entry name" value="Winged helix-like DNA-binding domain superfamily/Winged helix DNA-binding domain"/>
    <property type="match status" value="1"/>
</dbReference>
<name>A0ABT9P3W7_9ACTN</name>
<dbReference type="PANTHER" id="PTHR33154:SF33">
    <property type="entry name" value="TRANSCRIPTIONAL REPRESSOR SDPR"/>
    <property type="match status" value="1"/>
</dbReference>
<keyword evidence="1" id="KW-0805">Transcription regulation</keyword>
<feature type="compositionally biased region" description="Basic and acidic residues" evidence="4">
    <location>
        <begin position="107"/>
        <end position="126"/>
    </location>
</feature>
<keyword evidence="3" id="KW-0804">Transcription</keyword>
<dbReference type="NCBIfam" id="NF033788">
    <property type="entry name" value="HTH_metalloreg"/>
    <property type="match status" value="1"/>
</dbReference>
<dbReference type="InterPro" id="IPR051081">
    <property type="entry name" value="HTH_MetalResp_TranReg"/>
</dbReference>
<sequence length="126" mass="13833">MSTMEGVFEALGDPVRRQLLHLLSAGEQPAGVLVEAMRGRISQPAVSHHLKILRDAGLVQVRAEGQRRMYSIDDAGVTGARDWLDRLRSPLDALAQPLDALATEIARGQREERRKGGGRSPMRDVV</sequence>
<dbReference type="Proteomes" id="UP001235712">
    <property type="component" value="Unassembled WGS sequence"/>
</dbReference>
<dbReference type="InterPro" id="IPR011991">
    <property type="entry name" value="ArsR-like_HTH"/>
</dbReference>
<evidence type="ECO:0000259" key="5">
    <source>
        <dbReference type="PROSITE" id="PS50987"/>
    </source>
</evidence>
<evidence type="ECO:0000256" key="3">
    <source>
        <dbReference type="ARBA" id="ARBA00023163"/>
    </source>
</evidence>
<protein>
    <submittedName>
        <fullName evidence="6">DNA-binding transcriptional ArsR family regulator</fullName>
    </submittedName>
</protein>
<gene>
    <name evidence="6" type="ORF">J2S57_003000</name>
</gene>
<reference evidence="6 7" key="1">
    <citation type="submission" date="2023-07" db="EMBL/GenBank/DDBJ databases">
        <title>Sequencing the genomes of 1000 actinobacteria strains.</title>
        <authorList>
            <person name="Klenk H.-P."/>
        </authorList>
    </citation>
    <scope>NUCLEOTIDE SEQUENCE [LARGE SCALE GENOMIC DNA]</scope>
    <source>
        <strain evidence="6 7">DSM 44388</strain>
    </source>
</reference>
<evidence type="ECO:0000256" key="4">
    <source>
        <dbReference type="SAM" id="MobiDB-lite"/>
    </source>
</evidence>
<dbReference type="InterPro" id="IPR001845">
    <property type="entry name" value="HTH_ArsR_DNA-bd_dom"/>
</dbReference>
<evidence type="ECO:0000313" key="7">
    <source>
        <dbReference type="Proteomes" id="UP001235712"/>
    </source>
</evidence>
<evidence type="ECO:0000256" key="1">
    <source>
        <dbReference type="ARBA" id="ARBA00023015"/>
    </source>
</evidence>
<dbReference type="Pfam" id="PF01022">
    <property type="entry name" value="HTH_5"/>
    <property type="match status" value="1"/>
</dbReference>
<dbReference type="GO" id="GO:0003677">
    <property type="term" value="F:DNA binding"/>
    <property type="evidence" value="ECO:0007669"/>
    <property type="project" value="UniProtKB-KW"/>
</dbReference>
<keyword evidence="2 6" id="KW-0238">DNA-binding</keyword>
<dbReference type="SUPFAM" id="SSF46785">
    <property type="entry name" value="Winged helix' DNA-binding domain"/>
    <property type="match status" value="1"/>
</dbReference>
<dbReference type="InterPro" id="IPR036388">
    <property type="entry name" value="WH-like_DNA-bd_sf"/>
</dbReference>
<dbReference type="PANTHER" id="PTHR33154">
    <property type="entry name" value="TRANSCRIPTIONAL REGULATOR, ARSR FAMILY"/>
    <property type="match status" value="1"/>
</dbReference>
<dbReference type="SMART" id="SM00418">
    <property type="entry name" value="HTH_ARSR"/>
    <property type="match status" value="1"/>
</dbReference>
<dbReference type="CDD" id="cd00090">
    <property type="entry name" value="HTH_ARSR"/>
    <property type="match status" value="1"/>
</dbReference>
<dbReference type="EMBL" id="JAUSQZ010000001">
    <property type="protein sequence ID" value="MDP9827251.1"/>
    <property type="molecule type" value="Genomic_DNA"/>
</dbReference>
<dbReference type="PROSITE" id="PS50987">
    <property type="entry name" value="HTH_ARSR_2"/>
    <property type="match status" value="1"/>
</dbReference>
<evidence type="ECO:0000256" key="2">
    <source>
        <dbReference type="ARBA" id="ARBA00023125"/>
    </source>
</evidence>
<keyword evidence="7" id="KW-1185">Reference proteome</keyword>